<evidence type="ECO:0000313" key="1">
    <source>
        <dbReference type="EMBL" id="CRL17121.1"/>
    </source>
</evidence>
<name>A0A0G4NSQ7_PENC3</name>
<sequence length="35" mass="3846">MSAKVRYLRYLRGIVGNNGMQGFVSSGKVESNKAK</sequence>
<evidence type="ECO:0000313" key="2">
    <source>
        <dbReference type="Proteomes" id="UP000053732"/>
    </source>
</evidence>
<proteinExistence type="predicted"/>
<keyword evidence="2" id="KW-1185">Reference proteome</keyword>
<organism evidence="1 2">
    <name type="scientific">Penicillium camemberti (strain FM 013)</name>
    <dbReference type="NCBI Taxonomy" id="1429867"/>
    <lineage>
        <taxon>Eukaryota</taxon>
        <taxon>Fungi</taxon>
        <taxon>Dikarya</taxon>
        <taxon>Ascomycota</taxon>
        <taxon>Pezizomycotina</taxon>
        <taxon>Eurotiomycetes</taxon>
        <taxon>Eurotiomycetidae</taxon>
        <taxon>Eurotiales</taxon>
        <taxon>Aspergillaceae</taxon>
        <taxon>Penicillium</taxon>
    </lineage>
</organism>
<dbReference type="AlphaFoldDB" id="A0A0G4NSQ7"/>
<protein>
    <submittedName>
        <fullName evidence="1">Str. FM013</fullName>
    </submittedName>
</protein>
<accession>A0A0G4NSQ7</accession>
<dbReference type="EMBL" id="HG793134">
    <property type="protein sequence ID" value="CRL17121.1"/>
    <property type="molecule type" value="Genomic_DNA"/>
</dbReference>
<dbReference type="Proteomes" id="UP000053732">
    <property type="component" value="Unassembled WGS sequence"/>
</dbReference>
<reference evidence="1 2" key="1">
    <citation type="journal article" date="2014" name="Nat. Commun.">
        <title>Multiple recent horizontal transfers of a large genomic region in cheese making fungi.</title>
        <authorList>
            <person name="Cheeseman K."/>
            <person name="Ropars J."/>
            <person name="Renault P."/>
            <person name="Dupont J."/>
            <person name="Gouzy J."/>
            <person name="Branca A."/>
            <person name="Abraham A.L."/>
            <person name="Ceppi M."/>
            <person name="Conseiller E."/>
            <person name="Debuchy R."/>
            <person name="Malagnac F."/>
            <person name="Goarin A."/>
            <person name="Silar P."/>
            <person name="Lacoste S."/>
            <person name="Sallet E."/>
            <person name="Bensimon A."/>
            <person name="Giraud T."/>
            <person name="Brygoo Y."/>
        </authorList>
    </citation>
    <scope>NUCLEOTIDE SEQUENCE [LARGE SCALE GENOMIC DNA]</scope>
    <source>
        <strain evidence="2">FM 013</strain>
    </source>
</reference>
<gene>
    <name evidence="1" type="ORF">PCAMFM013_S001g000081</name>
</gene>